<keyword evidence="1" id="KW-0472">Membrane</keyword>
<dbReference type="EMBL" id="AZBU02000010">
    <property type="protein sequence ID" value="TKR62718.1"/>
    <property type="molecule type" value="Genomic_DNA"/>
</dbReference>
<evidence type="ECO:0000313" key="2">
    <source>
        <dbReference type="EMBL" id="TKR62718.1"/>
    </source>
</evidence>
<feature type="transmembrane region" description="Helical" evidence="1">
    <location>
        <begin position="121"/>
        <end position="141"/>
    </location>
</feature>
<dbReference type="Proteomes" id="UP000298663">
    <property type="component" value="Unassembled WGS sequence"/>
</dbReference>
<feature type="transmembrane region" description="Helical" evidence="1">
    <location>
        <begin position="58"/>
        <end position="77"/>
    </location>
</feature>
<feature type="transmembrane region" description="Helical" evidence="1">
    <location>
        <begin position="173"/>
        <end position="197"/>
    </location>
</feature>
<sequence length="253" mass="28868">MENHPDISIMQPWQIEAGIITIILPIIFTPFYARIVYIFLTKKNYCDKQCYRIMGQMGLLQCLLFPGFVSFGIAHVVDSDFYGIPSFLMKNTIGIVPLENSLSFVLALDRFRIMLRLSYPTAVHTFCLVIAYLCAGAYYAVLFTPWCGHLVVPGIYVTIYDFSKPYSYLLQQIVTLNIMIVSGGTLIIYLVVIGHLVQIHLKFNSNNQLSISKQEKSILSYALVRLYHRRISYRLLQFGHVDSHAPHGVPSNF</sequence>
<organism evidence="2 3">
    <name type="scientific">Steinernema carpocapsae</name>
    <name type="common">Entomopathogenic nematode</name>
    <dbReference type="NCBI Taxonomy" id="34508"/>
    <lineage>
        <taxon>Eukaryota</taxon>
        <taxon>Metazoa</taxon>
        <taxon>Ecdysozoa</taxon>
        <taxon>Nematoda</taxon>
        <taxon>Chromadorea</taxon>
        <taxon>Rhabditida</taxon>
        <taxon>Tylenchina</taxon>
        <taxon>Panagrolaimomorpha</taxon>
        <taxon>Strongyloidoidea</taxon>
        <taxon>Steinernematidae</taxon>
        <taxon>Steinernema</taxon>
    </lineage>
</organism>
<protein>
    <recommendedName>
        <fullName evidence="4">7TM GPCR serpentine receptor class x (Srx) domain-containing protein</fullName>
    </recommendedName>
</protein>
<reference evidence="2 3" key="2">
    <citation type="journal article" date="2019" name="G3 (Bethesda)">
        <title>Hybrid Assembly of the Genome of the Entomopathogenic Nematode Steinernema carpocapsae Identifies the X-Chromosome.</title>
        <authorList>
            <person name="Serra L."/>
            <person name="Macchietto M."/>
            <person name="Macias-Munoz A."/>
            <person name="McGill C.J."/>
            <person name="Rodriguez I.M."/>
            <person name="Rodriguez B."/>
            <person name="Murad R."/>
            <person name="Mortazavi A."/>
        </authorList>
    </citation>
    <scope>NUCLEOTIDE SEQUENCE [LARGE SCALE GENOMIC DNA]</scope>
    <source>
        <strain evidence="2 3">ALL</strain>
    </source>
</reference>
<evidence type="ECO:0000256" key="1">
    <source>
        <dbReference type="SAM" id="Phobius"/>
    </source>
</evidence>
<evidence type="ECO:0008006" key="4">
    <source>
        <dbReference type="Google" id="ProtNLM"/>
    </source>
</evidence>
<proteinExistence type="predicted"/>
<reference evidence="2 3" key="1">
    <citation type="journal article" date="2015" name="Genome Biol.">
        <title>Comparative genomics of Steinernema reveals deeply conserved gene regulatory networks.</title>
        <authorList>
            <person name="Dillman A.R."/>
            <person name="Macchietto M."/>
            <person name="Porter C.F."/>
            <person name="Rogers A."/>
            <person name="Williams B."/>
            <person name="Antoshechkin I."/>
            <person name="Lee M.M."/>
            <person name="Goodwin Z."/>
            <person name="Lu X."/>
            <person name="Lewis E.E."/>
            <person name="Goodrich-Blair H."/>
            <person name="Stock S.P."/>
            <person name="Adams B.J."/>
            <person name="Sternberg P.W."/>
            <person name="Mortazavi A."/>
        </authorList>
    </citation>
    <scope>NUCLEOTIDE SEQUENCE [LARGE SCALE GENOMIC DNA]</scope>
    <source>
        <strain evidence="2 3">ALL</strain>
    </source>
</reference>
<gene>
    <name evidence="2" type="ORF">L596_026639</name>
</gene>
<comment type="caution">
    <text evidence="2">The sequence shown here is derived from an EMBL/GenBank/DDBJ whole genome shotgun (WGS) entry which is preliminary data.</text>
</comment>
<dbReference type="OrthoDB" id="5829915at2759"/>
<keyword evidence="1" id="KW-1133">Transmembrane helix</keyword>
<keyword evidence="3" id="KW-1185">Reference proteome</keyword>
<feature type="transmembrane region" description="Helical" evidence="1">
    <location>
        <begin position="17"/>
        <end position="37"/>
    </location>
</feature>
<dbReference type="AlphaFoldDB" id="A0A4U5M1Y6"/>
<name>A0A4U5M1Y6_STECR</name>
<accession>A0A4U5M1Y6</accession>
<evidence type="ECO:0000313" key="3">
    <source>
        <dbReference type="Proteomes" id="UP000298663"/>
    </source>
</evidence>
<keyword evidence="1" id="KW-0812">Transmembrane</keyword>